<feature type="region of interest" description="Disordered" evidence="14">
    <location>
        <begin position="540"/>
        <end position="575"/>
    </location>
</feature>
<evidence type="ECO:0000256" key="2">
    <source>
        <dbReference type="ARBA" id="ARBA00004529"/>
    </source>
</evidence>
<keyword evidence="8" id="KW-0007">Acetylation</keyword>
<feature type="region of interest" description="Disordered" evidence="14">
    <location>
        <begin position="23"/>
        <end position="91"/>
    </location>
</feature>
<dbReference type="AlphaFoldDB" id="A0AAD6IVK3"/>
<proteinExistence type="inferred from homology"/>
<dbReference type="Pfam" id="PF05502">
    <property type="entry name" value="Dynactin_p62"/>
    <property type="match status" value="1"/>
</dbReference>
<evidence type="ECO:0000256" key="9">
    <source>
        <dbReference type="ARBA" id="ARBA00023054"/>
    </source>
</evidence>
<evidence type="ECO:0000256" key="10">
    <source>
        <dbReference type="ARBA" id="ARBA00023212"/>
    </source>
</evidence>
<evidence type="ECO:0000313" key="15">
    <source>
        <dbReference type="EMBL" id="KAJ6259157.1"/>
    </source>
</evidence>
<evidence type="ECO:0000256" key="14">
    <source>
        <dbReference type="SAM" id="MobiDB-lite"/>
    </source>
</evidence>
<comment type="similarity">
    <text evidence="11">Belongs to the dynactin subunit 4 family.</text>
</comment>
<name>A0AAD6IVK3_DREDA</name>
<organism evidence="15 16">
    <name type="scientific">Drechslerella dactyloides</name>
    <name type="common">Nematode-trapping fungus</name>
    <name type="synonym">Arthrobotrys dactyloides</name>
    <dbReference type="NCBI Taxonomy" id="74499"/>
    <lineage>
        <taxon>Eukaryota</taxon>
        <taxon>Fungi</taxon>
        <taxon>Dikarya</taxon>
        <taxon>Ascomycota</taxon>
        <taxon>Pezizomycotina</taxon>
        <taxon>Orbiliomycetes</taxon>
        <taxon>Orbiliales</taxon>
        <taxon>Orbiliaceae</taxon>
        <taxon>Drechslerella</taxon>
    </lineage>
</organism>
<dbReference type="PANTHER" id="PTHR13034">
    <property type="entry name" value="DYNACTIN P62 SUBUNIT"/>
    <property type="match status" value="1"/>
</dbReference>
<keyword evidence="7" id="KW-0832">Ubl conjugation</keyword>
<evidence type="ECO:0000256" key="7">
    <source>
        <dbReference type="ARBA" id="ARBA00022843"/>
    </source>
</evidence>
<gene>
    <name evidence="15" type="ORF">Dda_6055</name>
</gene>
<comment type="caution">
    <text evidence="15">The sequence shown here is derived from an EMBL/GenBank/DDBJ whole genome shotgun (WGS) entry which is preliminary data.</text>
</comment>
<evidence type="ECO:0000256" key="5">
    <source>
        <dbReference type="ARBA" id="ARBA00022499"/>
    </source>
</evidence>
<dbReference type="GO" id="GO:0005869">
    <property type="term" value="C:dynactin complex"/>
    <property type="evidence" value="ECO:0007669"/>
    <property type="project" value="InterPro"/>
</dbReference>
<comment type="subunit">
    <text evidence="13">Subunit of dynactin, a multiprotein complex part of a tripartite complex with dynein and a adapter, such as BICDL1, BICD2 or HOOK3. The dynactin complex is built around ACTR1A/ACTB filament and consists of an actin-related filament composed of a shoulder domain, a pointed end and a barbed end. Its length is defined by its flexible shoulder domain. The soulder is composed of 2 DCTN1 subunits, 4 DCTN2 and 2 DCTN3. The 4 DCNT2 (via N-terminus) bind the ACTR1A filament and act as molecular rulers to determine the length. The pointed end is important for binding dynein-dynactin cargo adapters. Consists of 4 subunits: ACTR10, DCNT4, DCTN5 and DCTN6. The barbed end is composed of a CAPZA1:CAPZB heterodimers, which binds ACTR1A/ACTB filament and dynactin and stabilizes dynactin. Interacts with ATP7B, but not ATP7A, in a copper-dependent manner. Interacts with ANK2; this interaction is required for localization at costameres. Interacts with N4BP2L1.</text>
</comment>
<evidence type="ECO:0000256" key="1">
    <source>
        <dbReference type="ARBA" id="ARBA00004300"/>
    </source>
</evidence>
<dbReference type="EMBL" id="JAQGDS010000007">
    <property type="protein sequence ID" value="KAJ6259157.1"/>
    <property type="molecule type" value="Genomic_DNA"/>
</dbReference>
<reference evidence="15" key="1">
    <citation type="submission" date="2023-01" db="EMBL/GenBank/DDBJ databases">
        <title>The chitinases involved in constricting ring structure development in the nematode-trapping fungus Drechslerella dactyloides.</title>
        <authorList>
            <person name="Wang R."/>
            <person name="Zhang L."/>
            <person name="Tang P."/>
            <person name="Li S."/>
            <person name="Liang L."/>
        </authorList>
    </citation>
    <scope>NUCLEOTIDE SEQUENCE</scope>
    <source>
        <strain evidence="15">YMF1.00031</strain>
    </source>
</reference>
<keyword evidence="10" id="KW-0206">Cytoskeleton</keyword>
<accession>A0AAD6IVK3</accession>
<dbReference type="PANTHER" id="PTHR13034:SF2">
    <property type="entry name" value="DYNACTIN SUBUNIT 4"/>
    <property type="match status" value="1"/>
</dbReference>
<sequence length="638" mass="69995">MSSPFPYIHISCPCNEERPQLMAVDSARPISPTKSPTKRDPSVGLPDPQTPVQRRGLQPAVSFGTTASSNGEDDENLEEDDEENNFDPRDPRAAFSLFPIENLLYCEDCHQIRCPRCVQDEIVCWYCPSCLFEVPSSTVKSDGNRCTRNCYLCPICTALLVVVPASHSNSGTANDTPIGPFNLFCSHCHWTTSDLQPPIQLEKPTSISAQLAKLSAPPQDAEFTRLKQHYAQQLGNAQEDFANSPAALTRLMGLYAGLGTGGAGRKGRGVKKLEMKEVDRPREIAEERELDVVERLAKLGLDASERTSYDTSGIAWKLTRRPPATNTKQRIAQPHEPRFLQELKPVAVLLRTKRSKRCRACRHILVKPESKVQTTRFRIRLVALNYIPSLGIKRLDPSITLISLIPHKTHRFLLTVTNPLFDPISVSLLTPRFTPGTEYPSRVTILCPEFEVGANTDVWDDALMSTKPAIPAMTTGGAGTPRAGDGRLETVYEQKRNYTSVVIEVVPPEIPDSRETRIRDDRLLEIPIFVRVEFEAEVDRDDDDASGALSKPSSLNISSSAGAGGAASSASSAAGNPLARERVEYSYWCVVGIGRVGEPVEGVVASEPNTPVRTPVGTPVKAPRTPGVAKTPLRSVRS</sequence>
<feature type="compositionally biased region" description="Low complexity" evidence="14">
    <location>
        <begin position="550"/>
        <end position="575"/>
    </location>
</feature>
<keyword evidence="6" id="KW-0597">Phosphoprotein</keyword>
<evidence type="ECO:0000256" key="8">
    <source>
        <dbReference type="ARBA" id="ARBA00022990"/>
    </source>
</evidence>
<dbReference type="GO" id="GO:0001725">
    <property type="term" value="C:stress fiber"/>
    <property type="evidence" value="ECO:0007669"/>
    <property type="project" value="UniProtKB-SubCell"/>
</dbReference>
<evidence type="ECO:0000256" key="11">
    <source>
        <dbReference type="ARBA" id="ARBA00034776"/>
    </source>
</evidence>
<keyword evidence="16" id="KW-1185">Reference proteome</keyword>
<keyword evidence="5" id="KW-1017">Isopeptide bond</keyword>
<keyword evidence="9" id="KW-0175">Coiled coil</keyword>
<evidence type="ECO:0000256" key="3">
    <source>
        <dbReference type="ARBA" id="ARBA00004657"/>
    </source>
</evidence>
<keyword evidence="4" id="KW-0963">Cytoplasm</keyword>
<evidence type="ECO:0000256" key="4">
    <source>
        <dbReference type="ARBA" id="ARBA00022490"/>
    </source>
</evidence>
<dbReference type="Proteomes" id="UP001221413">
    <property type="component" value="Unassembled WGS sequence"/>
</dbReference>
<dbReference type="InterPro" id="IPR008603">
    <property type="entry name" value="DCTN4"/>
</dbReference>
<feature type="region of interest" description="Disordered" evidence="14">
    <location>
        <begin position="605"/>
        <end position="638"/>
    </location>
</feature>
<evidence type="ECO:0000256" key="12">
    <source>
        <dbReference type="ARBA" id="ARBA00034864"/>
    </source>
</evidence>
<feature type="compositionally biased region" description="Acidic residues" evidence="14">
    <location>
        <begin position="71"/>
        <end position="85"/>
    </location>
</feature>
<evidence type="ECO:0000256" key="13">
    <source>
        <dbReference type="ARBA" id="ARBA00093507"/>
    </source>
</evidence>
<evidence type="ECO:0000313" key="16">
    <source>
        <dbReference type="Proteomes" id="UP001221413"/>
    </source>
</evidence>
<comment type="subcellular location">
    <subcellularLocation>
        <location evidence="1">Cytoplasm</location>
        <location evidence="1">Cytoskeleton</location>
        <location evidence="1">Microtubule organizing center</location>
        <location evidence="1">Centrosome</location>
    </subcellularLocation>
    <subcellularLocation>
        <location evidence="2">Cytoplasm</location>
        <location evidence="2">Cytoskeleton</location>
        <location evidence="2">Stress fiber</location>
    </subcellularLocation>
    <subcellularLocation>
        <location evidence="3">Cytoplasm</location>
        <location evidence="3">Myofibril</location>
    </subcellularLocation>
</comment>
<protein>
    <recommendedName>
        <fullName evidence="12">Dynactin subunit 4</fullName>
    </recommendedName>
</protein>
<evidence type="ECO:0000256" key="6">
    <source>
        <dbReference type="ARBA" id="ARBA00022553"/>
    </source>
</evidence>